<dbReference type="Gene3D" id="1.10.10.10">
    <property type="entry name" value="Winged helix-like DNA-binding domain superfamily/Winged helix DNA-binding domain"/>
    <property type="match status" value="1"/>
</dbReference>
<dbReference type="FunFam" id="1.10.10.10:FF:000322">
    <property type="entry name" value="Probable disease resistance protein At1g63360"/>
    <property type="match status" value="1"/>
</dbReference>
<keyword evidence="5" id="KW-0611">Plant defense</keyword>
<proteinExistence type="inferred from homology"/>
<dbReference type="InterPro" id="IPR032675">
    <property type="entry name" value="LRR_dom_sf"/>
</dbReference>
<dbReference type="InterPro" id="IPR002156">
    <property type="entry name" value="RNaseH_domain"/>
</dbReference>
<keyword evidence="6" id="KW-0067">ATP-binding</keyword>
<dbReference type="InterPro" id="IPR050905">
    <property type="entry name" value="Plant_NBS-LRR"/>
</dbReference>
<dbReference type="FunFam" id="1.10.8.430:FF:000003">
    <property type="entry name" value="Probable disease resistance protein At5g66910"/>
    <property type="match status" value="1"/>
</dbReference>
<keyword evidence="8" id="KW-0812">Transmembrane</keyword>
<evidence type="ECO:0000256" key="5">
    <source>
        <dbReference type="ARBA" id="ARBA00022821"/>
    </source>
</evidence>
<protein>
    <submittedName>
        <fullName evidence="10">Disease resistance protein RPS5, putative</fullName>
        <ecNumber evidence="10">3.1.3.16</ecNumber>
    </submittedName>
</protein>
<dbReference type="GO" id="GO:0006952">
    <property type="term" value="P:defense response"/>
    <property type="evidence" value="ECO:0007669"/>
    <property type="project" value="UniProtKB-KW"/>
</dbReference>
<evidence type="ECO:0000256" key="2">
    <source>
        <dbReference type="ARBA" id="ARBA00022614"/>
    </source>
</evidence>
<keyword evidence="2" id="KW-0433">Leucine-rich repeat</keyword>
<dbReference type="PRINTS" id="PR00364">
    <property type="entry name" value="DISEASERSIST"/>
</dbReference>
<dbReference type="SUPFAM" id="SSF52058">
    <property type="entry name" value="L domain-like"/>
    <property type="match status" value="1"/>
</dbReference>
<dbReference type="InterPro" id="IPR055414">
    <property type="entry name" value="LRR_R13L4/SHOC2-like"/>
</dbReference>
<dbReference type="eggNOG" id="KOG4658">
    <property type="taxonomic scope" value="Eukaryota"/>
</dbReference>
<evidence type="ECO:0000313" key="10">
    <source>
        <dbReference type="EMBL" id="EEF44694.1"/>
    </source>
</evidence>
<dbReference type="InterPro" id="IPR042197">
    <property type="entry name" value="Apaf_helical"/>
</dbReference>
<keyword evidence="8" id="KW-0472">Membrane</keyword>
<organism evidence="10 11">
    <name type="scientific">Ricinus communis</name>
    <name type="common">Castor bean</name>
    <dbReference type="NCBI Taxonomy" id="3988"/>
    <lineage>
        <taxon>Eukaryota</taxon>
        <taxon>Viridiplantae</taxon>
        <taxon>Streptophyta</taxon>
        <taxon>Embryophyta</taxon>
        <taxon>Tracheophyta</taxon>
        <taxon>Spermatophyta</taxon>
        <taxon>Magnoliopsida</taxon>
        <taxon>eudicotyledons</taxon>
        <taxon>Gunneridae</taxon>
        <taxon>Pentapetalae</taxon>
        <taxon>rosids</taxon>
        <taxon>fabids</taxon>
        <taxon>Malpighiales</taxon>
        <taxon>Euphorbiaceae</taxon>
        <taxon>Acalyphoideae</taxon>
        <taxon>Acalypheae</taxon>
        <taxon>Ricinus</taxon>
    </lineage>
</organism>
<dbReference type="InterPro" id="IPR002182">
    <property type="entry name" value="NB-ARC"/>
</dbReference>
<evidence type="ECO:0000256" key="8">
    <source>
        <dbReference type="SAM" id="Phobius"/>
    </source>
</evidence>
<dbReference type="Pfam" id="PF13456">
    <property type="entry name" value="RVT_3"/>
    <property type="match status" value="1"/>
</dbReference>
<name>B9RUW1_RICCO</name>
<dbReference type="FunFam" id="3.40.50.300:FF:001091">
    <property type="entry name" value="Probable disease resistance protein At1g61300"/>
    <property type="match status" value="1"/>
</dbReference>
<evidence type="ECO:0000256" key="7">
    <source>
        <dbReference type="SAM" id="Coils"/>
    </source>
</evidence>
<dbReference type="Proteomes" id="UP000008311">
    <property type="component" value="Unassembled WGS sequence"/>
</dbReference>
<dbReference type="EMBL" id="EQ973818">
    <property type="protein sequence ID" value="EEF44694.1"/>
    <property type="molecule type" value="Genomic_DNA"/>
</dbReference>
<keyword evidence="10" id="KW-0378">Hydrolase</keyword>
<keyword evidence="3" id="KW-0677">Repeat</keyword>
<dbReference type="AlphaFoldDB" id="B9RUW1"/>
<accession>B9RUW1</accession>
<comment type="similarity">
    <text evidence="1">Belongs to the disease resistance NB-LRR family.</text>
</comment>
<dbReference type="GO" id="GO:0003676">
    <property type="term" value="F:nucleic acid binding"/>
    <property type="evidence" value="ECO:0007669"/>
    <property type="project" value="InterPro"/>
</dbReference>
<feature type="transmembrane region" description="Helical" evidence="8">
    <location>
        <begin position="1033"/>
        <end position="1052"/>
    </location>
</feature>
<dbReference type="GO" id="GO:0043531">
    <property type="term" value="F:ADP binding"/>
    <property type="evidence" value="ECO:0007669"/>
    <property type="project" value="InterPro"/>
</dbReference>
<dbReference type="Pfam" id="PF00931">
    <property type="entry name" value="NB-ARC"/>
    <property type="match status" value="1"/>
</dbReference>
<dbReference type="InterPro" id="IPR036388">
    <property type="entry name" value="WH-like_DNA-bd_sf"/>
</dbReference>
<dbReference type="SUPFAM" id="SSF52540">
    <property type="entry name" value="P-loop containing nucleoside triphosphate hydrolases"/>
    <property type="match status" value="1"/>
</dbReference>
<dbReference type="PANTHER" id="PTHR33463:SF220">
    <property type="entry name" value="NB-ARC DOMAIN-CONTAINING PROTEIN"/>
    <property type="match status" value="1"/>
</dbReference>
<dbReference type="InterPro" id="IPR044730">
    <property type="entry name" value="RNase_H-like_dom_plant"/>
</dbReference>
<sequence>MELVSPILDIGRCLWQSASTRAAFLLHLEKNSDSLEIAIDQLKNLRDDVITRVEEQEDKQQMERTKRVSDWLAKVEQMEAQVTKVLQQGKEVVGKKCLLFCCPRNCRASYKLGKKVSKMIGEVDKLKKPGDFDVLAYRLPRAPVDEMPMEKTVGLDSMFEKVWRSIEDKSSGIIGLYGLGGVGKTTLLKKINNQFSNTTHDFDVVIWVAVSKQINVENIQEVIRNKLEIGNSIWINRSDELERAIEIYRVLRRKKFVLLLDDVWERLDLSKVGVPFPGNNNESRVIFTTRSEEVCGYMEADRRFRVECLAEQDALNLFQKMVGEDTLSSHQEIPQLAQIVAKKCQGLPLALITTGRAMASRKKPQEWKYAMKALQSYPSKFSGMEDHVFPILKFSYDSLNDETVKTCFLYCSLFPEDHIILKEELINLWIGEGFLDKFDDIHDARIEGEYIIGSLKLAGLLEGDELEEHLGVSTECVWLHDVIRDMALWLACEHGKETKILVRDQPGRINLDQNQVKEVEKISMWSHHVNVIEGFLIFPNLQTLILRNSRLISIPSEVILCVPGLKVLDLSSNHGLAELPEGIGKLINLHYLNLSWTAIKEMSTEIKKLTKLRCLVLDNTKYLQLIAKEVISSLISLQRFSKLATIDFLYNEFLNEVALLDELQSLKNLNDLSINLSTSDSVEKFFNSPILQGCIRELTLVECSEMTSLDISLSSMTRMKHLEKLELRFCQSISELRVRPCLIRKANPSFSSLRFLHIGLCPIRDLTWLIYAPKLETLELVNCDSVNEVINANCGNVKVEADHNIFSNLTKLYLVKLPNLHCIFHRALSFPSLEKMHVSECPKLRKLPFDSNSNNTLNVIKGERSWWDGLQWDNEGLKDLLSSKFVEEYYTITDSLISYLREELPMLCNILNLPLLVAQVTPFFSSNQSCGGINSLGSISWFKPPQGWLIVNADAATFGRENRTGWGMIARDGSGYFIAARALSLDGCFEVRDAEAMGVREALSWANQMGWNAVVLEMEHWWFFGPYSSIKELILPAMVWSLMIVYILFLILKTLGSPLCGILQTV</sequence>
<gene>
    <name evidence="10" type="ORF">RCOM_0895260</name>
</gene>
<dbReference type="PANTHER" id="PTHR33463">
    <property type="entry name" value="NB-ARC DOMAIN-CONTAINING PROTEIN-RELATED"/>
    <property type="match status" value="1"/>
</dbReference>
<dbReference type="SMART" id="SM00382">
    <property type="entry name" value="AAA"/>
    <property type="match status" value="1"/>
</dbReference>
<dbReference type="Pfam" id="PF23598">
    <property type="entry name" value="LRR_14"/>
    <property type="match status" value="1"/>
</dbReference>
<reference evidence="11" key="1">
    <citation type="journal article" date="2010" name="Nat. Biotechnol.">
        <title>Draft genome sequence of the oilseed species Ricinus communis.</title>
        <authorList>
            <person name="Chan A.P."/>
            <person name="Crabtree J."/>
            <person name="Zhao Q."/>
            <person name="Lorenzi H."/>
            <person name="Orvis J."/>
            <person name="Puiu D."/>
            <person name="Melake-Berhan A."/>
            <person name="Jones K.M."/>
            <person name="Redman J."/>
            <person name="Chen G."/>
            <person name="Cahoon E.B."/>
            <person name="Gedil M."/>
            <person name="Stanke M."/>
            <person name="Haas B.J."/>
            <person name="Wortman J.R."/>
            <person name="Fraser-Liggett C.M."/>
            <person name="Ravel J."/>
            <person name="Rabinowicz P.D."/>
        </authorList>
    </citation>
    <scope>NUCLEOTIDE SEQUENCE [LARGE SCALE GENOMIC DNA]</scope>
    <source>
        <strain evidence="11">cv. Hale</strain>
    </source>
</reference>
<dbReference type="InterPro" id="IPR027417">
    <property type="entry name" value="P-loop_NTPase"/>
</dbReference>
<dbReference type="GO" id="GO:0004722">
    <property type="term" value="F:protein serine/threonine phosphatase activity"/>
    <property type="evidence" value="ECO:0007669"/>
    <property type="project" value="UniProtKB-EC"/>
</dbReference>
<evidence type="ECO:0000256" key="3">
    <source>
        <dbReference type="ARBA" id="ARBA00022737"/>
    </source>
</evidence>
<keyword evidence="11" id="KW-1185">Reference proteome</keyword>
<dbReference type="Gene3D" id="3.40.50.300">
    <property type="entry name" value="P-loop containing nucleotide triphosphate hydrolases"/>
    <property type="match status" value="1"/>
</dbReference>
<keyword evidence="8" id="KW-1133">Transmembrane helix</keyword>
<evidence type="ECO:0000259" key="9">
    <source>
        <dbReference type="SMART" id="SM00382"/>
    </source>
</evidence>
<dbReference type="Gene3D" id="1.10.8.430">
    <property type="entry name" value="Helical domain of apoptotic protease-activating factors"/>
    <property type="match status" value="1"/>
</dbReference>
<evidence type="ECO:0000256" key="4">
    <source>
        <dbReference type="ARBA" id="ARBA00022741"/>
    </source>
</evidence>
<dbReference type="InterPro" id="IPR058922">
    <property type="entry name" value="WHD_DRP"/>
</dbReference>
<dbReference type="InParanoid" id="B9RUW1"/>
<dbReference type="GO" id="GO:0005524">
    <property type="term" value="F:ATP binding"/>
    <property type="evidence" value="ECO:0007669"/>
    <property type="project" value="UniProtKB-KW"/>
</dbReference>
<dbReference type="Pfam" id="PF23559">
    <property type="entry name" value="WHD_DRP"/>
    <property type="match status" value="1"/>
</dbReference>
<dbReference type="Gene3D" id="3.80.10.10">
    <property type="entry name" value="Ribonuclease Inhibitor"/>
    <property type="match status" value="2"/>
</dbReference>
<keyword evidence="7" id="KW-0175">Coiled coil</keyword>
<dbReference type="STRING" id="3988.B9RUW1"/>
<feature type="coiled-coil region" evidence="7">
    <location>
        <begin position="25"/>
        <end position="59"/>
    </location>
</feature>
<evidence type="ECO:0000313" key="11">
    <source>
        <dbReference type="Proteomes" id="UP000008311"/>
    </source>
</evidence>
<dbReference type="EC" id="3.1.3.16" evidence="10"/>
<evidence type="ECO:0000256" key="1">
    <source>
        <dbReference type="ARBA" id="ARBA00008894"/>
    </source>
</evidence>
<keyword evidence="4" id="KW-0547">Nucleotide-binding</keyword>
<feature type="domain" description="AAA+ ATPase" evidence="9">
    <location>
        <begin position="170"/>
        <end position="316"/>
    </location>
</feature>
<dbReference type="CDD" id="cd06222">
    <property type="entry name" value="RNase_H_like"/>
    <property type="match status" value="1"/>
</dbReference>
<dbReference type="GO" id="GO:0004523">
    <property type="term" value="F:RNA-DNA hybrid ribonuclease activity"/>
    <property type="evidence" value="ECO:0007669"/>
    <property type="project" value="InterPro"/>
</dbReference>
<evidence type="ECO:0000256" key="6">
    <source>
        <dbReference type="ARBA" id="ARBA00022840"/>
    </source>
</evidence>
<dbReference type="InterPro" id="IPR003593">
    <property type="entry name" value="AAA+_ATPase"/>
</dbReference>